<proteinExistence type="predicted"/>
<keyword evidence="1" id="KW-1133">Transmembrane helix</keyword>
<keyword evidence="1" id="KW-0472">Membrane</keyword>
<evidence type="ECO:0000313" key="3">
    <source>
        <dbReference type="Proteomes" id="UP000282957"/>
    </source>
</evidence>
<reference evidence="2 3" key="1">
    <citation type="submission" date="2019-01" db="EMBL/GenBank/DDBJ databases">
        <authorList>
            <person name="Chen W.-M."/>
        </authorList>
    </citation>
    <scope>NUCLEOTIDE SEQUENCE [LARGE SCALE GENOMIC DNA]</scope>
    <source>
        <strain evidence="2 3">CCP-6</strain>
    </source>
</reference>
<dbReference type="InterPro" id="IPR018692">
    <property type="entry name" value="DUF2189"/>
</dbReference>
<comment type="caution">
    <text evidence="2">The sequence shown here is derived from an EMBL/GenBank/DDBJ whole genome shotgun (WGS) entry which is preliminary data.</text>
</comment>
<evidence type="ECO:0000313" key="2">
    <source>
        <dbReference type="EMBL" id="RVT96098.1"/>
    </source>
</evidence>
<dbReference type="RefSeq" id="WP_127788032.1">
    <property type="nucleotide sequence ID" value="NZ_SACL01000004.1"/>
</dbReference>
<dbReference type="OrthoDB" id="9809543at2"/>
<feature type="transmembrane region" description="Helical" evidence="1">
    <location>
        <begin position="38"/>
        <end position="57"/>
    </location>
</feature>
<sequence length="257" mass="27532">MTTQVLGGAPPARIIRTDRPWLWLARGWQDLLAHKRIALGYGAALTLFGWILSAVMLKAGAAWAVLPATAGFFIMAPLLAAGLYEVSRRRELGQPVGFDAVLAPFRRQGGQLAFMGALLLIVHLAWVRVAGLLFALFFNGGFAVPMEQLPFAMLQSPQFLPFLIVGTGLGFIFAASTFAACAVGIPALVARDISVGEAISLSARTVMAHPRPMILWAGLIVVFTGLGLVPFFLGLVVAMPLIGHASWHAYRDLVEEG</sequence>
<evidence type="ECO:0000256" key="1">
    <source>
        <dbReference type="SAM" id="Phobius"/>
    </source>
</evidence>
<feature type="transmembrane region" description="Helical" evidence="1">
    <location>
        <begin position="63"/>
        <end position="84"/>
    </location>
</feature>
<organism evidence="2 3">
    <name type="scientific">Rhodovarius crocodyli</name>
    <dbReference type="NCBI Taxonomy" id="1979269"/>
    <lineage>
        <taxon>Bacteria</taxon>
        <taxon>Pseudomonadati</taxon>
        <taxon>Pseudomonadota</taxon>
        <taxon>Alphaproteobacteria</taxon>
        <taxon>Acetobacterales</taxon>
        <taxon>Roseomonadaceae</taxon>
        <taxon>Rhodovarius</taxon>
    </lineage>
</organism>
<protein>
    <submittedName>
        <fullName evidence="2">DUF2189 domain-containing protein</fullName>
    </submittedName>
</protein>
<dbReference type="Proteomes" id="UP000282957">
    <property type="component" value="Unassembled WGS sequence"/>
</dbReference>
<dbReference type="EMBL" id="SACL01000004">
    <property type="protein sequence ID" value="RVT96098.1"/>
    <property type="molecule type" value="Genomic_DNA"/>
</dbReference>
<feature type="transmembrane region" description="Helical" evidence="1">
    <location>
        <begin position="214"/>
        <end position="242"/>
    </location>
</feature>
<feature type="transmembrane region" description="Helical" evidence="1">
    <location>
        <begin position="112"/>
        <end position="138"/>
    </location>
</feature>
<feature type="transmembrane region" description="Helical" evidence="1">
    <location>
        <begin position="158"/>
        <end position="185"/>
    </location>
</feature>
<keyword evidence="1" id="KW-0812">Transmembrane</keyword>
<keyword evidence="3" id="KW-1185">Reference proteome</keyword>
<name>A0A437MEM7_9PROT</name>
<dbReference type="Pfam" id="PF09955">
    <property type="entry name" value="DUF2189"/>
    <property type="match status" value="1"/>
</dbReference>
<accession>A0A437MEM7</accession>
<gene>
    <name evidence="2" type="ORF">EOD42_13325</name>
</gene>
<dbReference type="AlphaFoldDB" id="A0A437MEM7"/>